<accession>A0A198F9R8</accession>
<dbReference type="Pfam" id="PF01588">
    <property type="entry name" value="tRNA_bind"/>
    <property type="match status" value="1"/>
</dbReference>
<dbReference type="SUPFAM" id="SSF50249">
    <property type="entry name" value="Nucleic acid-binding proteins"/>
    <property type="match status" value="1"/>
</dbReference>
<dbReference type="Proteomes" id="UP000094023">
    <property type="component" value="Unassembled WGS sequence"/>
</dbReference>
<feature type="domain" description="TRNA-binding" evidence="4">
    <location>
        <begin position="9"/>
        <end position="112"/>
    </location>
</feature>
<sequence>MSEIIEWNDFERIEMRVGTIISAEINKKANKPAYVMEVDLGDLGIKRSSAQITVNYTLDDLIGRRILCVCNFPVKRIAGIKSEVLITGVPDENGDIVLAEFNLPVPNGARLA</sequence>
<evidence type="ECO:0000256" key="2">
    <source>
        <dbReference type="ARBA" id="ARBA00022884"/>
    </source>
</evidence>
<proteinExistence type="predicted"/>
<keyword evidence="1 3" id="KW-0820">tRNA-binding</keyword>
<evidence type="ECO:0000256" key="3">
    <source>
        <dbReference type="PROSITE-ProRule" id="PRU00209"/>
    </source>
</evidence>
<dbReference type="PATRIC" id="fig|1354337.4.peg.3162"/>
<dbReference type="OrthoDB" id="9794564at2"/>
<dbReference type="InterPro" id="IPR008231">
    <property type="entry name" value="CsaA"/>
</dbReference>
<dbReference type="Gene3D" id="2.40.50.140">
    <property type="entry name" value="Nucleic acid-binding proteins"/>
    <property type="match status" value="1"/>
</dbReference>
<dbReference type="NCBIfam" id="TIGR02222">
    <property type="entry name" value="chap_CsaA"/>
    <property type="match status" value="1"/>
</dbReference>
<dbReference type="EMBL" id="LXEN01000154">
    <property type="protein sequence ID" value="OAT21617.1"/>
    <property type="molecule type" value="Genomic_DNA"/>
</dbReference>
<dbReference type="FunFam" id="2.40.50.140:FF:000165">
    <property type="entry name" value="Chaperone CsaA"/>
    <property type="match status" value="1"/>
</dbReference>
<dbReference type="NCBIfam" id="NF007495">
    <property type="entry name" value="PRK10089.1-4"/>
    <property type="match status" value="1"/>
</dbReference>
<evidence type="ECO:0000313" key="5">
    <source>
        <dbReference type="EMBL" id="OAT21617.1"/>
    </source>
</evidence>
<evidence type="ECO:0000313" key="6">
    <source>
        <dbReference type="Proteomes" id="UP000094023"/>
    </source>
</evidence>
<dbReference type="GO" id="GO:0000049">
    <property type="term" value="F:tRNA binding"/>
    <property type="evidence" value="ECO:0007669"/>
    <property type="project" value="UniProtKB-UniRule"/>
</dbReference>
<keyword evidence="6" id="KW-1185">Reference proteome</keyword>
<dbReference type="InterPro" id="IPR002547">
    <property type="entry name" value="tRNA-bd_dom"/>
</dbReference>
<dbReference type="RefSeq" id="WP_066753024.1">
    <property type="nucleotide sequence ID" value="NZ_LXEN01000154.1"/>
</dbReference>
<dbReference type="STRING" id="1354337.M983_3063"/>
<protein>
    <submittedName>
        <fullName evidence="5">CsaA family protein secretion chaperonin</fullName>
    </submittedName>
</protein>
<dbReference type="PANTHER" id="PTHR11586:SF37">
    <property type="entry name" value="TRNA-BINDING DOMAIN-CONTAINING PROTEIN"/>
    <property type="match status" value="1"/>
</dbReference>
<comment type="caution">
    <text evidence="5">The sequence shown here is derived from an EMBL/GenBank/DDBJ whole genome shotgun (WGS) entry which is preliminary data.</text>
</comment>
<organism evidence="5 6">
    <name type="scientific">Proteus myxofaciens ATCC 19692</name>
    <dbReference type="NCBI Taxonomy" id="1354337"/>
    <lineage>
        <taxon>Bacteria</taxon>
        <taxon>Pseudomonadati</taxon>
        <taxon>Pseudomonadota</taxon>
        <taxon>Gammaproteobacteria</taxon>
        <taxon>Enterobacterales</taxon>
        <taxon>Morganellaceae</taxon>
        <taxon>Proteus</taxon>
    </lineage>
</organism>
<gene>
    <name evidence="5" type="ORF">M983_3063</name>
</gene>
<dbReference type="AlphaFoldDB" id="A0A198F9R8"/>
<evidence type="ECO:0000259" key="4">
    <source>
        <dbReference type="PROSITE" id="PS50886"/>
    </source>
</evidence>
<name>A0A198F9R8_9GAMM</name>
<dbReference type="PROSITE" id="PS50886">
    <property type="entry name" value="TRBD"/>
    <property type="match status" value="1"/>
</dbReference>
<evidence type="ECO:0000256" key="1">
    <source>
        <dbReference type="ARBA" id="ARBA00022555"/>
    </source>
</evidence>
<dbReference type="CDD" id="cd02798">
    <property type="entry name" value="tRNA_bind_CsaA"/>
    <property type="match status" value="1"/>
</dbReference>
<dbReference type="InterPro" id="IPR051270">
    <property type="entry name" value="Tyrosine-tRNA_ligase_regulator"/>
</dbReference>
<dbReference type="NCBIfam" id="NF007494">
    <property type="entry name" value="PRK10089.1-3"/>
    <property type="match status" value="1"/>
</dbReference>
<dbReference type="InterPro" id="IPR012340">
    <property type="entry name" value="NA-bd_OB-fold"/>
</dbReference>
<dbReference type="PANTHER" id="PTHR11586">
    <property type="entry name" value="TRNA-AMINOACYLATION COFACTOR ARC1 FAMILY MEMBER"/>
    <property type="match status" value="1"/>
</dbReference>
<keyword evidence="2 3" id="KW-0694">RNA-binding</keyword>
<reference evidence="5 6" key="1">
    <citation type="submission" date="2016-04" db="EMBL/GenBank/DDBJ databases">
        <title>ATOL: Assembling a taxonomically balanced genome-scale reconstruction of the evolutionary history of the Enterobacteriaceae.</title>
        <authorList>
            <person name="Plunkett G.III."/>
            <person name="Neeno-Eckwall E.C."/>
            <person name="Glasner J.D."/>
            <person name="Perna N.T."/>
        </authorList>
    </citation>
    <scope>NUCLEOTIDE SEQUENCE [LARGE SCALE GENOMIC DNA]</scope>
    <source>
        <strain evidence="5 6">ATCC 19692</strain>
    </source>
</reference>